<evidence type="ECO:0000256" key="3">
    <source>
        <dbReference type="PIRSR" id="PIRSR002825-1"/>
    </source>
</evidence>
<protein>
    <submittedName>
        <fullName evidence="6">Extracellular solute-binding protein family 1</fullName>
    </submittedName>
</protein>
<evidence type="ECO:0000256" key="2">
    <source>
        <dbReference type="ARBA" id="ARBA00022729"/>
    </source>
</evidence>
<evidence type="ECO:0000256" key="1">
    <source>
        <dbReference type="ARBA" id="ARBA00008520"/>
    </source>
</evidence>
<keyword evidence="3" id="KW-0408">Iron</keyword>
<keyword evidence="2 5" id="KW-0732">Signal</keyword>
<gene>
    <name evidence="6" type="ORF">TQ33_0127</name>
</gene>
<feature type="binding site" evidence="3">
    <location>
        <position position="250"/>
    </location>
    <ligand>
        <name>Fe cation</name>
        <dbReference type="ChEBI" id="CHEBI:24875"/>
    </ligand>
</feature>
<dbReference type="GO" id="GO:0030288">
    <property type="term" value="C:outer membrane-bounded periplasmic space"/>
    <property type="evidence" value="ECO:0007669"/>
    <property type="project" value="TreeGrafter"/>
</dbReference>
<dbReference type="EMBL" id="CP010975">
    <property type="protein sequence ID" value="AKE51119.1"/>
    <property type="molecule type" value="Genomic_DNA"/>
</dbReference>
<evidence type="ECO:0000313" key="6">
    <source>
        <dbReference type="EMBL" id="AKE51119.1"/>
    </source>
</evidence>
<proteinExistence type="inferred from homology"/>
<dbReference type="PIRSF" id="PIRSF002825">
    <property type="entry name" value="CfbpA"/>
    <property type="match status" value="1"/>
</dbReference>
<evidence type="ECO:0000313" key="7">
    <source>
        <dbReference type="Proteomes" id="UP000034071"/>
    </source>
</evidence>
<organism evidence="6 7">
    <name type="scientific">Kangiella geojedonensis</name>
    <dbReference type="NCBI Taxonomy" id="914150"/>
    <lineage>
        <taxon>Bacteria</taxon>
        <taxon>Pseudomonadati</taxon>
        <taxon>Pseudomonadota</taxon>
        <taxon>Gammaproteobacteria</taxon>
        <taxon>Kangiellales</taxon>
        <taxon>Kangiellaceae</taxon>
        <taxon>Kangiella</taxon>
    </lineage>
</organism>
<name>A0A0F6TPB0_9GAMM</name>
<feature type="chain" id="PRO_5002510035" evidence="5">
    <location>
        <begin position="22"/>
        <end position="363"/>
    </location>
</feature>
<reference evidence="6 7" key="1">
    <citation type="submission" date="2015-02" db="EMBL/GenBank/DDBJ databases">
        <title>Complete genome sequence of Kangiella geojedonensis strain YCS-5T.</title>
        <authorList>
            <person name="Kim K.M."/>
        </authorList>
    </citation>
    <scope>NUCLEOTIDE SEQUENCE [LARGE SCALE GENOMIC DNA]</scope>
    <source>
        <strain evidence="6 7">YCS-5</strain>
    </source>
</reference>
<dbReference type="HOGENOM" id="CLU_026974_2_1_6"/>
<dbReference type="KEGG" id="kge:TQ33_0127"/>
<comment type="similarity">
    <text evidence="1">Belongs to the bacterial solute-binding protein 1 family.</text>
</comment>
<feature type="region of interest" description="Disordered" evidence="4">
    <location>
        <begin position="27"/>
        <end position="52"/>
    </location>
</feature>
<dbReference type="STRING" id="914150.TQ33_0127"/>
<accession>A0A0F6TPB0</accession>
<dbReference type="Proteomes" id="UP000034071">
    <property type="component" value="Chromosome"/>
</dbReference>
<dbReference type="PROSITE" id="PS51257">
    <property type="entry name" value="PROKAR_LIPOPROTEIN"/>
    <property type="match status" value="1"/>
</dbReference>
<dbReference type="GO" id="GO:0046872">
    <property type="term" value="F:metal ion binding"/>
    <property type="evidence" value="ECO:0007669"/>
    <property type="project" value="UniProtKB-KW"/>
</dbReference>
<dbReference type="RefSeq" id="WP_228640262.1">
    <property type="nucleotide sequence ID" value="NZ_CP010975.1"/>
</dbReference>
<dbReference type="CDD" id="cd13542">
    <property type="entry name" value="PBP2_FutA1_ilke"/>
    <property type="match status" value="1"/>
</dbReference>
<feature type="signal peptide" evidence="5">
    <location>
        <begin position="1"/>
        <end position="21"/>
    </location>
</feature>
<evidence type="ECO:0000256" key="5">
    <source>
        <dbReference type="SAM" id="SignalP"/>
    </source>
</evidence>
<keyword evidence="3" id="KW-0479">Metal-binding</keyword>
<sequence>MKTMNNWLVALAVGSALTLTACDNSEQDKQTAGEEQNVAETKSPAAEKSANEQKEIVVYSSRKEHLIKPFFEQFTQETGIPVVYITDGAAPLISRLKAEGERSPADILMTVDAGNLWQATQEDILQPIESDVLENNIPESLQDPNNEWYGLTVRARTIVYSKDRVNPEELTTYEALGDEQWKGRLCLRTSKKVYNQSLVAMLIARHGEEKAQQIVEGWVGNLATAPFSNDTKVMNAIEAGACDVGIVNTYYFGRLEKENPEIPLALFWPNQDTSGVHVNISGAGITKHSSNVENATKLLEWLSSAEAQQMYAGHNMEYPANSEIKPVPEVEAWGSFKADDINLSKAGELQPQAVKVMDRAGYK</sequence>
<dbReference type="InterPro" id="IPR026045">
    <property type="entry name" value="Ferric-bd"/>
</dbReference>
<dbReference type="PATRIC" id="fig|914150.5.peg.130"/>
<dbReference type="PANTHER" id="PTHR30006">
    <property type="entry name" value="THIAMINE-BINDING PERIPLASMIC PROTEIN-RELATED"/>
    <property type="match status" value="1"/>
</dbReference>
<dbReference type="Pfam" id="PF13343">
    <property type="entry name" value="SBP_bac_6"/>
    <property type="match status" value="1"/>
</dbReference>
<dbReference type="Gene3D" id="3.40.190.10">
    <property type="entry name" value="Periplasmic binding protein-like II"/>
    <property type="match status" value="2"/>
</dbReference>
<keyword evidence="7" id="KW-1185">Reference proteome</keyword>
<evidence type="ECO:0000256" key="4">
    <source>
        <dbReference type="SAM" id="MobiDB-lite"/>
    </source>
</evidence>
<feature type="binding site" evidence="3">
    <location>
        <position position="251"/>
    </location>
    <ligand>
        <name>Fe cation</name>
        <dbReference type="ChEBI" id="CHEBI:24875"/>
    </ligand>
</feature>
<dbReference type="AlphaFoldDB" id="A0A0F6TPB0"/>
<dbReference type="SUPFAM" id="SSF53850">
    <property type="entry name" value="Periplasmic binding protein-like II"/>
    <property type="match status" value="1"/>
</dbReference>
<dbReference type="PANTHER" id="PTHR30006:SF15">
    <property type="entry name" value="IRON-UTILIZATION PERIPLASMIC PROTEIN"/>
    <property type="match status" value="1"/>
</dbReference>